<sequence length="184" mass="19720">MKLSHIFLSAALACGLIACESTGTGPNGPKGSLRVNPYKDGKTLALYVVSTKKGTVRKRVRNKKNRLVWVNEKQDTQLNADGKTYFTTGRVIGLDDVSYALAAKTINDEPALGLRLTPDAALRLATELQSSKGGTVLASIDNKFFSRLNNAGAKLEDGVILFPVSSLVDARDLAVTLRDGKKGK</sequence>
<keyword evidence="3" id="KW-1185">Reference proteome</keyword>
<evidence type="ECO:0000313" key="3">
    <source>
        <dbReference type="Proteomes" id="UP000009284"/>
    </source>
</evidence>
<dbReference type="STRING" id="1008459.TASI_0589"/>
<dbReference type="AlphaFoldDB" id="G4QAQ4"/>
<dbReference type="KEGG" id="tas:TASI_0589"/>
<evidence type="ECO:0000256" key="1">
    <source>
        <dbReference type="SAM" id="SignalP"/>
    </source>
</evidence>
<gene>
    <name evidence="2" type="ordered locus">TASI_0589</name>
</gene>
<dbReference type="OrthoDB" id="9905520at2"/>
<dbReference type="HOGENOM" id="CLU_1418832_0_0_4"/>
<name>G4QAQ4_TAYAM</name>
<dbReference type="PROSITE" id="PS51257">
    <property type="entry name" value="PROKAR_LIPOPROTEIN"/>
    <property type="match status" value="1"/>
</dbReference>
<reference key="1">
    <citation type="submission" date="2011-09" db="EMBL/GenBank/DDBJ databases">
        <title>Genomic characterization of the Taylorella genus.</title>
        <authorList>
            <person name="Hebert L."/>
            <person name="Moumen B."/>
            <person name="Pons N."/>
            <person name="Duquesne F."/>
            <person name="Breuil M.-F."/>
            <person name="Goux D."/>
            <person name="Batto J.-M."/>
            <person name="Renault P."/>
            <person name="Laugier C."/>
            <person name="Petry S."/>
        </authorList>
    </citation>
    <scope>NUCLEOTIDE SEQUENCE</scope>
    <source>
        <strain>MCE3</strain>
    </source>
</reference>
<keyword evidence="1" id="KW-0732">Signal</keyword>
<dbReference type="EMBL" id="CP003059">
    <property type="protein sequence ID" value="AEP36364.1"/>
    <property type="molecule type" value="Genomic_DNA"/>
</dbReference>
<evidence type="ECO:0000313" key="2">
    <source>
        <dbReference type="EMBL" id="AEP36364.1"/>
    </source>
</evidence>
<accession>G4QAQ4</accession>
<dbReference type="RefSeq" id="WP_014111261.1">
    <property type="nucleotide sequence ID" value="NC_016043.1"/>
</dbReference>
<reference evidence="2 3" key="2">
    <citation type="journal article" date="2012" name="PLoS ONE">
        <title>Genomic characterization of the taylorella genus.</title>
        <authorList>
            <person name="Hebert L."/>
            <person name="Moumen B."/>
            <person name="Pons N."/>
            <person name="Duquesne F."/>
            <person name="Breuil M.F."/>
            <person name="Goux D."/>
            <person name="Batto J.M."/>
            <person name="Laugier C."/>
            <person name="Renault P."/>
            <person name="Petry S."/>
        </authorList>
    </citation>
    <scope>NUCLEOTIDE SEQUENCE [LARGE SCALE GENOMIC DNA]</scope>
    <source>
        <strain evidence="2 3">MCE3</strain>
    </source>
</reference>
<proteinExistence type="predicted"/>
<feature type="chain" id="PRO_5003467251" description="Lipoprotein" evidence="1">
    <location>
        <begin position="19"/>
        <end position="184"/>
    </location>
</feature>
<organism evidence="2 3">
    <name type="scientific">Taylorella asinigenitalis (strain MCE3)</name>
    <dbReference type="NCBI Taxonomy" id="1008459"/>
    <lineage>
        <taxon>Bacteria</taxon>
        <taxon>Pseudomonadati</taxon>
        <taxon>Pseudomonadota</taxon>
        <taxon>Betaproteobacteria</taxon>
        <taxon>Burkholderiales</taxon>
        <taxon>Alcaligenaceae</taxon>
        <taxon>Taylorella</taxon>
    </lineage>
</organism>
<dbReference type="eggNOG" id="ENOG50301BY">
    <property type="taxonomic scope" value="Bacteria"/>
</dbReference>
<dbReference type="Proteomes" id="UP000009284">
    <property type="component" value="Chromosome"/>
</dbReference>
<feature type="signal peptide" evidence="1">
    <location>
        <begin position="1"/>
        <end position="18"/>
    </location>
</feature>
<evidence type="ECO:0008006" key="4">
    <source>
        <dbReference type="Google" id="ProtNLM"/>
    </source>
</evidence>
<protein>
    <recommendedName>
        <fullName evidence="4">Lipoprotein</fullName>
    </recommendedName>
</protein>